<dbReference type="InterPro" id="IPR011611">
    <property type="entry name" value="PfkB_dom"/>
</dbReference>
<feature type="domain" description="Carbohydrate kinase PfkB" evidence="4">
    <location>
        <begin position="18"/>
        <end position="264"/>
    </location>
</feature>
<reference evidence="5 6" key="1">
    <citation type="journal article" date="2014" name="Int. J. Syst. Evol. Microbiol.">
        <title>Arthrobacter pityocampae sp. nov., isolated from Thaumetopoea pityocampa (Lep., Thaumetopoeidae).</title>
        <authorList>
            <person name="Ince I.A."/>
            <person name="Demirbag Z."/>
            <person name="Kati H."/>
        </authorList>
    </citation>
    <scope>NUCLEOTIDE SEQUENCE [LARGE SCALE GENOMIC DNA]</scope>
    <source>
        <strain evidence="5 6">Tp2</strain>
    </source>
</reference>
<evidence type="ECO:0000259" key="4">
    <source>
        <dbReference type="Pfam" id="PF00294"/>
    </source>
</evidence>
<dbReference type="AlphaFoldDB" id="A0A2S5IYZ1"/>
<comment type="similarity">
    <text evidence="1">Belongs to the carbohydrate kinase PfkB family.</text>
</comment>
<dbReference type="PANTHER" id="PTHR43085:SF41">
    <property type="entry name" value="FRUCTOSELYSINE 6-KINASE"/>
    <property type="match status" value="1"/>
</dbReference>
<proteinExistence type="inferred from homology"/>
<dbReference type="SUPFAM" id="SSF53613">
    <property type="entry name" value="Ribokinase-like"/>
    <property type="match status" value="1"/>
</dbReference>
<gene>
    <name evidence="5" type="ORF">C4K88_08830</name>
</gene>
<dbReference type="Proteomes" id="UP000239297">
    <property type="component" value="Unassembled WGS sequence"/>
</dbReference>
<dbReference type="RefSeq" id="WP_104121243.1">
    <property type="nucleotide sequence ID" value="NZ_PRKW01000003.1"/>
</dbReference>
<dbReference type="OrthoDB" id="9795789at2"/>
<keyword evidence="6" id="KW-1185">Reference proteome</keyword>
<dbReference type="EMBL" id="PRKW01000003">
    <property type="protein sequence ID" value="PPB49757.1"/>
    <property type="molecule type" value="Genomic_DNA"/>
</dbReference>
<dbReference type="InterPro" id="IPR029056">
    <property type="entry name" value="Ribokinase-like"/>
</dbReference>
<evidence type="ECO:0000256" key="3">
    <source>
        <dbReference type="ARBA" id="ARBA00022777"/>
    </source>
</evidence>
<evidence type="ECO:0000313" key="6">
    <source>
        <dbReference type="Proteomes" id="UP000239297"/>
    </source>
</evidence>
<protein>
    <submittedName>
        <fullName evidence="5">Sugar kinase</fullName>
    </submittedName>
</protein>
<keyword evidence="3 5" id="KW-0418">Kinase</keyword>
<sequence>MRVLGFGDNIVDRFIDRRTSYPGGNSVNFSVFARRLGADAAYLGVFGNDRFGDLLKESLRAESVDISRSVTRIGPSGWTNIRLEDGERQFLDWNGGGITLAEPLHPSAEDLAYLAGFDVVHSSVYSGIEEHLPALHAAGPRVSFDFSSDDDRRSEAYLAAVCPFVDLAQFSSADLGHRETRDLLSTAIRHGAGAALATRGTEGALFLAGGTFHEGGVEYIPPSSVVDTMGCGDAYLTAMILRLLQAGWSREAPPDAGEVAASMQAAALYSARQCTVEGAFGHGWPFSDADPDEARAALAGPGVPLPRYH</sequence>
<evidence type="ECO:0000256" key="1">
    <source>
        <dbReference type="ARBA" id="ARBA00010688"/>
    </source>
</evidence>
<dbReference type="GO" id="GO:0016301">
    <property type="term" value="F:kinase activity"/>
    <property type="evidence" value="ECO:0007669"/>
    <property type="project" value="UniProtKB-KW"/>
</dbReference>
<name>A0A2S5IYZ1_9MICC</name>
<comment type="caution">
    <text evidence="5">The sequence shown here is derived from an EMBL/GenBank/DDBJ whole genome shotgun (WGS) entry which is preliminary data.</text>
</comment>
<dbReference type="Pfam" id="PF00294">
    <property type="entry name" value="PfkB"/>
    <property type="match status" value="1"/>
</dbReference>
<dbReference type="PANTHER" id="PTHR43085">
    <property type="entry name" value="HEXOKINASE FAMILY MEMBER"/>
    <property type="match status" value="1"/>
</dbReference>
<keyword evidence="2" id="KW-0808">Transferase</keyword>
<evidence type="ECO:0000256" key="2">
    <source>
        <dbReference type="ARBA" id="ARBA00022679"/>
    </source>
</evidence>
<evidence type="ECO:0000313" key="5">
    <source>
        <dbReference type="EMBL" id="PPB49757.1"/>
    </source>
</evidence>
<organism evidence="5 6">
    <name type="scientific">Arthrobacter pityocampae</name>
    <dbReference type="NCBI Taxonomy" id="547334"/>
    <lineage>
        <taxon>Bacteria</taxon>
        <taxon>Bacillati</taxon>
        <taxon>Actinomycetota</taxon>
        <taxon>Actinomycetes</taxon>
        <taxon>Micrococcales</taxon>
        <taxon>Micrococcaceae</taxon>
        <taxon>Arthrobacter</taxon>
    </lineage>
</organism>
<dbReference type="InterPro" id="IPR050306">
    <property type="entry name" value="PfkB_Carbo_kinase"/>
</dbReference>
<accession>A0A2S5IYZ1</accession>
<dbReference type="Gene3D" id="3.40.1190.20">
    <property type="match status" value="1"/>
</dbReference>